<feature type="domain" description="Putative zinc-ribbon" evidence="2">
    <location>
        <begin position="308"/>
        <end position="328"/>
    </location>
</feature>
<keyword evidence="5" id="KW-1185">Reference proteome</keyword>
<dbReference type="CDD" id="cd03408">
    <property type="entry name" value="SPFH_like_u1"/>
    <property type="match status" value="1"/>
</dbReference>
<organism evidence="4 5">
    <name type="scientific">Diplocloster agilis</name>
    <dbReference type="NCBI Taxonomy" id="2850323"/>
    <lineage>
        <taxon>Bacteria</taxon>
        <taxon>Bacillati</taxon>
        <taxon>Bacillota</taxon>
        <taxon>Clostridia</taxon>
        <taxon>Lachnospirales</taxon>
        <taxon>Lachnospiraceae</taxon>
        <taxon>Diplocloster</taxon>
    </lineage>
</organism>
<evidence type="ECO:0000259" key="3">
    <source>
        <dbReference type="Pfam" id="PF13421"/>
    </source>
</evidence>
<feature type="domain" description="SPFH" evidence="3">
    <location>
        <begin position="28"/>
        <end position="230"/>
    </location>
</feature>
<gene>
    <name evidence="4" type="ORF">KTH89_15960</name>
</gene>
<dbReference type="PANTHER" id="PTHR37826">
    <property type="entry name" value="FLOTILLIN BAND_7_5 DOMAIN PROTEIN"/>
    <property type="match status" value="1"/>
</dbReference>
<proteinExistence type="predicted"/>
<feature type="compositionally biased region" description="Low complexity" evidence="1">
    <location>
        <begin position="278"/>
        <end position="300"/>
    </location>
</feature>
<dbReference type="RefSeq" id="WP_238722350.1">
    <property type="nucleotide sequence ID" value="NZ_JAHQCW010000028.1"/>
</dbReference>
<evidence type="ECO:0000313" key="4">
    <source>
        <dbReference type="EMBL" id="MBU9738038.1"/>
    </source>
</evidence>
<dbReference type="AlphaFoldDB" id="A0A949JZE1"/>
<sequence>MGLFSNQLSNVVEWEEYRDDVLFCKWKNDEIKKGSKLIIRQGQDAIFMFNGKVEGVFEDEGSFDVETQIVPFLSTLKGFRFGFNSGMRAEVLFINTKEITVKWGTKNAINIPAPGLPGGMPIRAFGTFNCKVADALVLIEKIAGVKVMFTIDEVKERVISMLDQVLMKWIVREGKDMFNLQANAFDISRGICEDLDMEMQKIGIGITGFAISSFSYPEQVQKMAEKAASQSMVGDMNRYTQMGMVDAMANGKNGSSPASDMVGLQMGMMMGQQMVNQMGQYGSGQGNTQQGQQANPGQPSNSAAPNFCPNCGTKTNGANFCPNCGQKLV</sequence>
<dbReference type="InterPro" id="IPR059113">
    <property type="entry name" value="Znf_ribbon"/>
</dbReference>
<dbReference type="InterPro" id="IPR033880">
    <property type="entry name" value="SPFH_YdjI"/>
</dbReference>
<dbReference type="EMBL" id="JAHQCW010000028">
    <property type="protein sequence ID" value="MBU9738038.1"/>
    <property type="molecule type" value="Genomic_DNA"/>
</dbReference>
<reference evidence="4" key="1">
    <citation type="submission" date="2021-06" db="EMBL/GenBank/DDBJ databases">
        <title>Description of novel taxa of the family Lachnospiraceae.</title>
        <authorList>
            <person name="Chaplin A.V."/>
            <person name="Sokolova S.R."/>
            <person name="Pikina A.P."/>
            <person name="Korzhanova M."/>
            <person name="Belova V."/>
            <person name="Korostin D."/>
            <person name="Efimov B.A."/>
        </authorList>
    </citation>
    <scope>NUCLEOTIDE SEQUENCE</scope>
    <source>
        <strain evidence="4">ASD5720</strain>
    </source>
</reference>
<evidence type="ECO:0000259" key="2">
    <source>
        <dbReference type="Pfam" id="PF13248"/>
    </source>
</evidence>
<protein>
    <submittedName>
        <fullName evidence="4">SPFH domain-containing protein</fullName>
    </submittedName>
</protein>
<evidence type="ECO:0000313" key="5">
    <source>
        <dbReference type="Proteomes" id="UP000712157"/>
    </source>
</evidence>
<accession>A0A949JZE1</accession>
<comment type="caution">
    <text evidence="4">The sequence shown here is derived from an EMBL/GenBank/DDBJ whole genome shotgun (WGS) entry which is preliminary data.</text>
</comment>
<dbReference type="Pfam" id="PF13421">
    <property type="entry name" value="Band_7_1"/>
    <property type="match status" value="1"/>
</dbReference>
<dbReference type="PANTHER" id="PTHR37826:SF2">
    <property type="entry name" value="ZINC-RIBBON DOMAIN-CONTAINING PROTEIN"/>
    <property type="match status" value="1"/>
</dbReference>
<feature type="region of interest" description="Disordered" evidence="1">
    <location>
        <begin position="278"/>
        <end position="302"/>
    </location>
</feature>
<dbReference type="Proteomes" id="UP000712157">
    <property type="component" value="Unassembled WGS sequence"/>
</dbReference>
<name>A0A949JZE1_9FIRM</name>
<dbReference type="Pfam" id="PF13248">
    <property type="entry name" value="Zn_ribbon_3"/>
    <property type="match status" value="1"/>
</dbReference>
<evidence type="ECO:0000256" key="1">
    <source>
        <dbReference type="SAM" id="MobiDB-lite"/>
    </source>
</evidence>